<dbReference type="Proteomes" id="UP000070810">
    <property type="component" value="Unassembled WGS sequence"/>
</dbReference>
<dbReference type="SUPFAM" id="SSF55469">
    <property type="entry name" value="FMN-dependent nitroreductase-like"/>
    <property type="match status" value="1"/>
</dbReference>
<dbReference type="AlphaFoldDB" id="A0A147EP47"/>
<accession>A0A147EP47</accession>
<organism evidence="2 3">
    <name type="scientific">Leucobacter chromiiresistens</name>
    <dbReference type="NCBI Taxonomy" id="1079994"/>
    <lineage>
        <taxon>Bacteria</taxon>
        <taxon>Bacillati</taxon>
        <taxon>Actinomycetota</taxon>
        <taxon>Actinomycetes</taxon>
        <taxon>Micrococcales</taxon>
        <taxon>Microbacteriaceae</taxon>
        <taxon>Leucobacter</taxon>
    </lineage>
</organism>
<dbReference type="InterPro" id="IPR000415">
    <property type="entry name" value="Nitroreductase-like"/>
</dbReference>
<sequence length="131" mass="14595">MYAAYDSDLRDHLLSFHHGNRGFGHKLGAVLIVTSDLRGFDMIGERNQPWIDGGLFAMSLAYAFHAAGLGACMMNWSEDADHDQRLRAEFDIPDNEVIITFLGVGHLPEVFEVAASPRPAVNDVLREVQLR</sequence>
<protein>
    <recommendedName>
        <fullName evidence="1">Nitroreductase domain-containing protein</fullName>
    </recommendedName>
</protein>
<evidence type="ECO:0000259" key="1">
    <source>
        <dbReference type="Pfam" id="PF00881"/>
    </source>
</evidence>
<dbReference type="PATRIC" id="fig|1079994.3.peg.1228"/>
<dbReference type="EMBL" id="LDRK01000026">
    <property type="protein sequence ID" value="KTR86246.1"/>
    <property type="molecule type" value="Genomic_DNA"/>
</dbReference>
<dbReference type="CDD" id="cd02062">
    <property type="entry name" value="Nitro_FMN_reductase"/>
    <property type="match status" value="1"/>
</dbReference>
<reference evidence="2 3" key="1">
    <citation type="journal article" date="2016" name="Front. Microbiol.">
        <title>Genomic Resource of Rice Seed Associated Bacteria.</title>
        <authorList>
            <person name="Midha S."/>
            <person name="Bansal K."/>
            <person name="Sharma S."/>
            <person name="Kumar N."/>
            <person name="Patil P.P."/>
            <person name="Chaudhry V."/>
            <person name="Patil P.B."/>
        </authorList>
    </citation>
    <scope>NUCLEOTIDE SEQUENCE [LARGE SCALE GENOMIC DNA]</scope>
    <source>
        <strain evidence="2 3">NS354</strain>
    </source>
</reference>
<proteinExistence type="predicted"/>
<keyword evidence="3" id="KW-1185">Reference proteome</keyword>
<gene>
    <name evidence="2" type="ORF">NS354_05685</name>
</gene>
<evidence type="ECO:0000313" key="3">
    <source>
        <dbReference type="Proteomes" id="UP000070810"/>
    </source>
</evidence>
<comment type="caution">
    <text evidence="2">The sequence shown here is derived from an EMBL/GenBank/DDBJ whole genome shotgun (WGS) entry which is preliminary data.</text>
</comment>
<feature type="domain" description="Nitroreductase" evidence="1">
    <location>
        <begin position="20"/>
        <end position="106"/>
    </location>
</feature>
<dbReference type="InterPro" id="IPR029479">
    <property type="entry name" value="Nitroreductase"/>
</dbReference>
<dbReference type="Gene3D" id="3.40.109.10">
    <property type="entry name" value="NADH Oxidase"/>
    <property type="match status" value="1"/>
</dbReference>
<dbReference type="GO" id="GO:0016491">
    <property type="term" value="F:oxidoreductase activity"/>
    <property type="evidence" value="ECO:0007669"/>
    <property type="project" value="InterPro"/>
</dbReference>
<dbReference type="Pfam" id="PF00881">
    <property type="entry name" value="Nitroreductase"/>
    <property type="match status" value="1"/>
</dbReference>
<name>A0A147EP47_9MICO</name>
<evidence type="ECO:0000313" key="2">
    <source>
        <dbReference type="EMBL" id="KTR86246.1"/>
    </source>
</evidence>